<evidence type="ECO:0000313" key="2">
    <source>
        <dbReference type="EMBL" id="KAF5196387.1"/>
    </source>
</evidence>
<proteinExistence type="predicted"/>
<gene>
    <name evidence="2" type="ORF">FRX31_014026</name>
</gene>
<dbReference type="AlphaFoldDB" id="A0A7J6WHK6"/>
<dbReference type="EMBL" id="JABWDY010016067">
    <property type="protein sequence ID" value="KAF5196387.1"/>
    <property type="molecule type" value="Genomic_DNA"/>
</dbReference>
<comment type="caution">
    <text evidence="2">The sequence shown here is derived from an EMBL/GenBank/DDBJ whole genome shotgun (WGS) entry which is preliminary data.</text>
</comment>
<dbReference type="InterPro" id="IPR006869">
    <property type="entry name" value="DUF547"/>
</dbReference>
<dbReference type="OrthoDB" id="418495at2759"/>
<keyword evidence="3" id="KW-1185">Reference proteome</keyword>
<dbReference type="Proteomes" id="UP000554482">
    <property type="component" value="Unassembled WGS sequence"/>
</dbReference>
<evidence type="ECO:0000313" key="3">
    <source>
        <dbReference type="Proteomes" id="UP000554482"/>
    </source>
</evidence>
<feature type="non-terminal residue" evidence="2">
    <location>
        <position position="1"/>
    </location>
</feature>
<sequence length="203" mass="22824">MLNSRGFLVVNIFVISSFAQCRLLVEQLAKVNPACLNTNERLAFWINLYNALIMHAYLAYGVPRSDIKFFSLTQKAAYTVGGHSLSAADIEYIILKMRPPSHRPQILPEEQRKYSIENSEPLVAFALSCGMHSSPAVRVFKPKNVMEDLQTSLKDYIQASVGISSKGKLLVPKLLHCYTRGLVEDSMLPDWICRFLSPEQAAM</sequence>
<feature type="domain" description="DUF547" evidence="1">
    <location>
        <begin position="35"/>
        <end position="157"/>
    </location>
</feature>
<evidence type="ECO:0000259" key="1">
    <source>
        <dbReference type="Pfam" id="PF04784"/>
    </source>
</evidence>
<protein>
    <recommendedName>
        <fullName evidence="1">DUF547 domain-containing protein</fullName>
    </recommendedName>
</protein>
<accession>A0A7J6WHK6</accession>
<dbReference type="PANTHER" id="PTHR23054:SF61">
    <property type="entry name" value="OS02G0153000 PROTEIN"/>
    <property type="match status" value="1"/>
</dbReference>
<organism evidence="2 3">
    <name type="scientific">Thalictrum thalictroides</name>
    <name type="common">Rue-anemone</name>
    <name type="synonym">Anemone thalictroides</name>
    <dbReference type="NCBI Taxonomy" id="46969"/>
    <lineage>
        <taxon>Eukaryota</taxon>
        <taxon>Viridiplantae</taxon>
        <taxon>Streptophyta</taxon>
        <taxon>Embryophyta</taxon>
        <taxon>Tracheophyta</taxon>
        <taxon>Spermatophyta</taxon>
        <taxon>Magnoliopsida</taxon>
        <taxon>Ranunculales</taxon>
        <taxon>Ranunculaceae</taxon>
        <taxon>Thalictroideae</taxon>
        <taxon>Thalictrum</taxon>
    </lineage>
</organism>
<dbReference type="PANTHER" id="PTHR23054">
    <property type="entry name" value="TERNARY COMPLEX FACTOR MIP1, LEUCINE-ZIPPER-RELATED"/>
    <property type="match status" value="1"/>
</dbReference>
<dbReference type="Pfam" id="PF04784">
    <property type="entry name" value="DUF547"/>
    <property type="match status" value="1"/>
</dbReference>
<name>A0A7J6WHK6_THATH</name>
<reference evidence="2 3" key="1">
    <citation type="submission" date="2020-06" db="EMBL/GenBank/DDBJ databases">
        <title>Transcriptomic and genomic resources for Thalictrum thalictroides and T. hernandezii: Facilitating candidate gene discovery in an emerging model plant lineage.</title>
        <authorList>
            <person name="Arias T."/>
            <person name="Riano-Pachon D.M."/>
            <person name="Di Stilio V.S."/>
        </authorList>
    </citation>
    <scope>NUCLEOTIDE SEQUENCE [LARGE SCALE GENOMIC DNA]</scope>
    <source>
        <strain evidence="3">cv. WT478/WT964</strain>
        <tissue evidence="2">Leaves</tissue>
    </source>
</reference>